<gene>
    <name evidence="2" type="ORF">WS74_0478</name>
</gene>
<reference evidence="2 3" key="1">
    <citation type="journal article" date="2014" name="Genome Announc.">
        <title>Complete Genome Sequences of Fish Pathogenic Weissella ceti Strains WS74 and WS105.</title>
        <authorList>
            <person name="Figueiredo H.C."/>
            <person name="Leal C.A."/>
            <person name="Dorella F.A."/>
            <person name="Carvalho A.F."/>
            <person name="Soares S.C."/>
            <person name="Pereira F.L."/>
            <person name="Azevedo V.A."/>
        </authorList>
    </citation>
    <scope>NUCLEOTIDE SEQUENCE [LARGE SCALE GENOMIC DNA]</scope>
    <source>
        <strain evidence="2 3">WS74</strain>
    </source>
</reference>
<name>A0A075U5M7_9LACO</name>
<evidence type="ECO:0000313" key="3">
    <source>
        <dbReference type="Proteomes" id="UP000029079"/>
    </source>
</evidence>
<dbReference type="OrthoDB" id="2146119at2"/>
<dbReference type="AlphaFoldDB" id="A0A075U5M7"/>
<organism evidence="2 3">
    <name type="scientific">Weissella ceti</name>
    <dbReference type="NCBI Taxonomy" id="759620"/>
    <lineage>
        <taxon>Bacteria</taxon>
        <taxon>Bacillati</taxon>
        <taxon>Bacillota</taxon>
        <taxon>Bacilli</taxon>
        <taxon>Lactobacillales</taxon>
        <taxon>Lactobacillaceae</taxon>
        <taxon>Weissella</taxon>
    </lineage>
</organism>
<keyword evidence="1" id="KW-1133">Transmembrane helix</keyword>
<keyword evidence="3" id="KW-1185">Reference proteome</keyword>
<protein>
    <submittedName>
        <fullName evidence="2">Uncharacterized protein</fullName>
    </submittedName>
</protein>
<evidence type="ECO:0000256" key="1">
    <source>
        <dbReference type="SAM" id="Phobius"/>
    </source>
</evidence>
<dbReference type="PATRIC" id="fig|759620.7.peg.465"/>
<keyword evidence="1" id="KW-0472">Membrane</keyword>
<feature type="transmembrane region" description="Helical" evidence="1">
    <location>
        <begin position="6"/>
        <end position="24"/>
    </location>
</feature>
<proteinExistence type="predicted"/>
<dbReference type="KEGG" id="wce:WS08_0478"/>
<dbReference type="STRING" id="759620.WS105_0476"/>
<evidence type="ECO:0000313" key="2">
    <source>
        <dbReference type="EMBL" id="AIM62730.1"/>
    </source>
</evidence>
<dbReference type="EMBL" id="CP009223">
    <property type="protein sequence ID" value="AIM62730.1"/>
    <property type="molecule type" value="Genomic_DNA"/>
</dbReference>
<sequence>MNVNWIFILLAVGVLLVFAVVRLINQHAAQEQLRSSQTLVNDAMRTILPSLKAKLKLSDAGIVRSSLVADVWGRGILAFEFIMPVDQQVEQDVIYYELSTILKSYATGHDVAKLDDNLPAFVVSDIWYDETGDNLHVDIAHVLNDATYAYLADLKKVNESQY</sequence>
<keyword evidence="1" id="KW-0812">Transmembrane</keyword>
<accession>A0A075U5M7</accession>
<dbReference type="Proteomes" id="UP000029079">
    <property type="component" value="Chromosome"/>
</dbReference>
<reference evidence="3" key="2">
    <citation type="submission" date="2014-08" db="EMBL/GenBank/DDBJ databases">
        <title>Complete genome of Weissella ceti strain WS74 isolated from diseased rainbow trout in Brazil.</title>
        <authorList>
            <person name="Figueiredo H.C.P."/>
            <person name="Leal C.A.G."/>
            <person name="Pereira F.L."/>
            <person name="Soares S.C."/>
            <person name="Dorella F.A."/>
            <person name="Carvalho A.F."/>
            <person name="Azevedo V.A.C."/>
        </authorList>
    </citation>
    <scope>NUCLEOTIDE SEQUENCE [LARGE SCALE GENOMIC DNA]</scope>
    <source>
        <strain evidence="3">WS74</strain>
    </source>
</reference>
<dbReference type="KEGG" id="wct:WS74_0478"/>
<dbReference type="KEGG" id="wci:WS105_0476"/>